<gene>
    <name evidence="2" type="primary">Acey_s0389.g512</name>
    <name evidence="2" type="ORF">Y032_0389g512</name>
</gene>
<evidence type="ECO:0000313" key="2">
    <source>
        <dbReference type="EMBL" id="EYB81205.1"/>
    </source>
</evidence>
<comment type="caution">
    <text evidence="2">The sequence shown here is derived from an EMBL/GenBank/DDBJ whole genome shotgun (WGS) entry which is preliminary data.</text>
</comment>
<dbReference type="Proteomes" id="UP000024635">
    <property type="component" value="Unassembled WGS sequence"/>
</dbReference>
<feature type="transmembrane region" description="Helical" evidence="1">
    <location>
        <begin position="21"/>
        <end position="42"/>
    </location>
</feature>
<dbReference type="AlphaFoldDB" id="A0A016RS35"/>
<keyword evidence="1" id="KW-0472">Membrane</keyword>
<reference evidence="3" key="1">
    <citation type="journal article" date="2015" name="Nat. Genet.">
        <title>The genome and transcriptome of the zoonotic hookworm Ancylostoma ceylanicum identify infection-specific gene families.</title>
        <authorList>
            <person name="Schwarz E.M."/>
            <person name="Hu Y."/>
            <person name="Antoshechkin I."/>
            <person name="Miller M.M."/>
            <person name="Sternberg P.W."/>
            <person name="Aroian R.V."/>
        </authorList>
    </citation>
    <scope>NUCLEOTIDE SEQUENCE</scope>
    <source>
        <strain evidence="3">HY135</strain>
    </source>
</reference>
<sequence length="86" mass="9968">MMQKNFIFDFFQATTYLERSSIFLIHFLLGCACFSLFVLYYGSSCIDNVLAVCLETLWKIIQNCANPRTYSSVLFVNFLNGRSVLR</sequence>
<keyword evidence="1" id="KW-0812">Transmembrane</keyword>
<dbReference type="EMBL" id="JARK01001725">
    <property type="protein sequence ID" value="EYB81205.1"/>
    <property type="molecule type" value="Genomic_DNA"/>
</dbReference>
<protein>
    <submittedName>
        <fullName evidence="2">Uncharacterized protein</fullName>
    </submittedName>
</protein>
<name>A0A016RS35_9BILA</name>
<organism evidence="2 3">
    <name type="scientific">Ancylostoma ceylanicum</name>
    <dbReference type="NCBI Taxonomy" id="53326"/>
    <lineage>
        <taxon>Eukaryota</taxon>
        <taxon>Metazoa</taxon>
        <taxon>Ecdysozoa</taxon>
        <taxon>Nematoda</taxon>
        <taxon>Chromadorea</taxon>
        <taxon>Rhabditida</taxon>
        <taxon>Rhabditina</taxon>
        <taxon>Rhabditomorpha</taxon>
        <taxon>Strongyloidea</taxon>
        <taxon>Ancylostomatidae</taxon>
        <taxon>Ancylostomatinae</taxon>
        <taxon>Ancylostoma</taxon>
    </lineage>
</organism>
<dbReference type="PROSITE" id="PS51257">
    <property type="entry name" value="PROKAR_LIPOPROTEIN"/>
    <property type="match status" value="1"/>
</dbReference>
<keyword evidence="3" id="KW-1185">Reference proteome</keyword>
<accession>A0A016RS35</accession>
<evidence type="ECO:0000313" key="3">
    <source>
        <dbReference type="Proteomes" id="UP000024635"/>
    </source>
</evidence>
<proteinExistence type="predicted"/>
<evidence type="ECO:0000256" key="1">
    <source>
        <dbReference type="SAM" id="Phobius"/>
    </source>
</evidence>
<keyword evidence="1" id="KW-1133">Transmembrane helix</keyword>